<gene>
    <name evidence="12" type="ORF">LSP00402_LOCUS8861</name>
</gene>
<dbReference type="InterPro" id="IPR013810">
    <property type="entry name" value="Ribosomal_uS5_N"/>
</dbReference>
<dbReference type="InterPro" id="IPR018192">
    <property type="entry name" value="Ribosomal_uS5_N_CS"/>
</dbReference>
<evidence type="ECO:0000313" key="12">
    <source>
        <dbReference type="EMBL" id="CAD9761816.1"/>
    </source>
</evidence>
<dbReference type="GO" id="GO:0019843">
    <property type="term" value="F:rRNA binding"/>
    <property type="evidence" value="ECO:0007669"/>
    <property type="project" value="UniProtKB-KW"/>
</dbReference>
<dbReference type="SUPFAM" id="SSF54768">
    <property type="entry name" value="dsRNA-binding domain-like"/>
    <property type="match status" value="1"/>
</dbReference>
<dbReference type="Gene3D" id="3.30.160.20">
    <property type="match status" value="1"/>
</dbReference>
<evidence type="ECO:0000256" key="5">
    <source>
        <dbReference type="ARBA" id="ARBA00022980"/>
    </source>
</evidence>
<dbReference type="InterPro" id="IPR005712">
    <property type="entry name" value="Ribosomal_uS5_bac-type"/>
</dbReference>
<dbReference type="Pfam" id="PF03719">
    <property type="entry name" value="Ribosomal_S5_C"/>
    <property type="match status" value="1"/>
</dbReference>
<name>A0A7S2TQ57_9EUKA</name>
<evidence type="ECO:0000259" key="11">
    <source>
        <dbReference type="PROSITE" id="PS50881"/>
    </source>
</evidence>
<accession>A0A7S2TQ57</accession>
<dbReference type="InterPro" id="IPR014721">
    <property type="entry name" value="Ribsml_uS5_D2-typ_fold_subgr"/>
</dbReference>
<evidence type="ECO:0000256" key="10">
    <source>
        <dbReference type="RuleBase" id="RU003823"/>
    </source>
</evidence>
<evidence type="ECO:0000256" key="6">
    <source>
        <dbReference type="ARBA" id="ARBA00023274"/>
    </source>
</evidence>
<sequence>MAARRIAMMLSAGVNIALAAMMLVVLFGGFSASNDLGAPSALTTTKSAAAVNPALRQFSGKLAALDRPDFCAWAEDDDMPSRGGRRDRGPKFEEKLLQVRRITKVVKGGKNMGFRALVAVGDKNGKVGLGCASAKEVMTAVEKASMEAQKTAITVPITKEFSLPHRLDIQWGAASVMMKPAPTGTGLVAGGAVRTIMELAGYKNARGKQLGTDNALNNAKAVMEAFKSMEIEKIKAAGLL</sequence>
<dbReference type="SUPFAM" id="SSF54211">
    <property type="entry name" value="Ribosomal protein S5 domain 2-like"/>
    <property type="match status" value="1"/>
</dbReference>
<dbReference type="GO" id="GO:0003735">
    <property type="term" value="F:structural constituent of ribosome"/>
    <property type="evidence" value="ECO:0007669"/>
    <property type="project" value="UniProtKB-UniRule"/>
</dbReference>
<dbReference type="PANTHER" id="PTHR48277">
    <property type="entry name" value="MITOCHONDRIAL RIBOSOMAL PROTEIN S5"/>
    <property type="match status" value="1"/>
</dbReference>
<comment type="subunit">
    <text evidence="7">Part of the 30S ribosomal subunit. Contacts protein S4.</text>
</comment>
<evidence type="ECO:0000256" key="4">
    <source>
        <dbReference type="ARBA" id="ARBA00022884"/>
    </source>
</evidence>
<comment type="function">
    <text evidence="1">With S4 and S12 plays an important role in translational accuracy.</text>
</comment>
<dbReference type="Gene3D" id="3.30.230.10">
    <property type="match status" value="1"/>
</dbReference>
<evidence type="ECO:0000256" key="8">
    <source>
        <dbReference type="ARBA" id="ARBA00035156"/>
    </source>
</evidence>
<dbReference type="InterPro" id="IPR020568">
    <property type="entry name" value="Ribosomal_Su5_D2-typ_SF"/>
</dbReference>
<proteinExistence type="inferred from homology"/>
<comment type="similarity">
    <text evidence="2 10">Belongs to the universal ribosomal protein uS5 family.</text>
</comment>
<dbReference type="PROSITE" id="PS50881">
    <property type="entry name" value="S5_DSRBD"/>
    <property type="match status" value="1"/>
</dbReference>
<dbReference type="GO" id="GO:0015935">
    <property type="term" value="C:small ribosomal subunit"/>
    <property type="evidence" value="ECO:0007669"/>
    <property type="project" value="InterPro"/>
</dbReference>
<evidence type="ECO:0000256" key="9">
    <source>
        <dbReference type="PROSITE-ProRule" id="PRU00268"/>
    </source>
</evidence>
<evidence type="ECO:0000256" key="1">
    <source>
        <dbReference type="ARBA" id="ARBA00002524"/>
    </source>
</evidence>
<dbReference type="FunFam" id="3.30.230.10:FF:000002">
    <property type="entry name" value="30S ribosomal protein S5"/>
    <property type="match status" value="1"/>
</dbReference>
<keyword evidence="6 9" id="KW-0687">Ribonucleoprotein</keyword>
<dbReference type="GO" id="GO:0006412">
    <property type="term" value="P:translation"/>
    <property type="evidence" value="ECO:0007669"/>
    <property type="project" value="InterPro"/>
</dbReference>
<protein>
    <recommendedName>
        <fullName evidence="8">Small ribosomal subunit protein uS5c</fullName>
    </recommendedName>
</protein>
<evidence type="ECO:0000256" key="2">
    <source>
        <dbReference type="ARBA" id="ARBA00008945"/>
    </source>
</evidence>
<dbReference type="EMBL" id="HBHP01014151">
    <property type="protein sequence ID" value="CAD9761816.1"/>
    <property type="molecule type" value="Transcribed_RNA"/>
</dbReference>
<organism evidence="12">
    <name type="scientific">Lotharella oceanica</name>
    <dbReference type="NCBI Taxonomy" id="641309"/>
    <lineage>
        <taxon>Eukaryota</taxon>
        <taxon>Sar</taxon>
        <taxon>Rhizaria</taxon>
        <taxon>Cercozoa</taxon>
        <taxon>Chlorarachniophyceae</taxon>
        <taxon>Lotharella</taxon>
    </lineage>
</organism>
<keyword evidence="3" id="KW-0699">rRNA-binding</keyword>
<dbReference type="NCBIfam" id="TIGR01021">
    <property type="entry name" value="rpsE_bact"/>
    <property type="match status" value="1"/>
</dbReference>
<dbReference type="Pfam" id="PF00333">
    <property type="entry name" value="Ribosomal_S5"/>
    <property type="match status" value="1"/>
</dbReference>
<evidence type="ECO:0000256" key="7">
    <source>
        <dbReference type="ARBA" id="ARBA00025844"/>
    </source>
</evidence>
<dbReference type="AlphaFoldDB" id="A0A7S2TQ57"/>
<reference evidence="12" key="1">
    <citation type="submission" date="2021-01" db="EMBL/GenBank/DDBJ databases">
        <authorList>
            <person name="Corre E."/>
            <person name="Pelletier E."/>
            <person name="Niang G."/>
            <person name="Scheremetjew M."/>
            <person name="Finn R."/>
            <person name="Kale V."/>
            <person name="Holt S."/>
            <person name="Cochrane G."/>
            <person name="Meng A."/>
            <person name="Brown T."/>
            <person name="Cohen L."/>
        </authorList>
    </citation>
    <scope>NUCLEOTIDE SEQUENCE</scope>
    <source>
        <strain evidence="12">CCMP622</strain>
    </source>
</reference>
<dbReference type="PANTHER" id="PTHR48277:SF1">
    <property type="entry name" value="MITOCHONDRIAL RIBOSOMAL PROTEIN S5"/>
    <property type="match status" value="1"/>
</dbReference>
<keyword evidence="4" id="KW-0694">RNA-binding</keyword>
<dbReference type="GO" id="GO:0005737">
    <property type="term" value="C:cytoplasm"/>
    <property type="evidence" value="ECO:0007669"/>
    <property type="project" value="UniProtKB-ARBA"/>
</dbReference>
<dbReference type="InterPro" id="IPR005324">
    <property type="entry name" value="Ribosomal_uS5_C"/>
</dbReference>
<feature type="domain" description="S5 DRBM" evidence="11">
    <location>
        <begin position="92"/>
        <end position="155"/>
    </location>
</feature>
<dbReference type="InterPro" id="IPR000851">
    <property type="entry name" value="Ribosomal_uS5"/>
</dbReference>
<keyword evidence="5 9" id="KW-0689">Ribosomal protein</keyword>
<evidence type="ECO:0000256" key="3">
    <source>
        <dbReference type="ARBA" id="ARBA00022730"/>
    </source>
</evidence>
<dbReference type="PROSITE" id="PS00585">
    <property type="entry name" value="RIBOSOMAL_S5"/>
    <property type="match status" value="1"/>
</dbReference>